<dbReference type="OMA" id="LQPKTHD"/>
<proteinExistence type="inferred from homology"/>
<dbReference type="VEuPathDB" id="ToxoDB:EAH_00063260"/>
<gene>
    <name evidence="6" type="ORF">EAH_00063260</name>
</gene>
<dbReference type="PANTHER" id="PTHR12934">
    <property type="entry name" value="50S RIBOSOMAL PROTEIN L15"/>
    <property type="match status" value="1"/>
</dbReference>
<dbReference type="AlphaFoldDB" id="U6GTA2"/>
<name>U6GTA2_EIMAC</name>
<dbReference type="GO" id="GO:0003735">
    <property type="term" value="F:structural constituent of ribosome"/>
    <property type="evidence" value="ECO:0007669"/>
    <property type="project" value="InterPro"/>
</dbReference>
<comment type="similarity">
    <text evidence="1">Belongs to the universal ribosomal protein uL15 family.</text>
</comment>
<evidence type="ECO:0000313" key="7">
    <source>
        <dbReference type="Proteomes" id="UP000018050"/>
    </source>
</evidence>
<feature type="compositionally biased region" description="Low complexity" evidence="5">
    <location>
        <begin position="341"/>
        <end position="351"/>
    </location>
</feature>
<keyword evidence="7" id="KW-1185">Reference proteome</keyword>
<keyword evidence="2 6" id="KW-0689">Ribosomal protein</keyword>
<feature type="region of interest" description="Disordered" evidence="5">
    <location>
        <begin position="335"/>
        <end position="357"/>
    </location>
</feature>
<dbReference type="GeneID" id="25274396"/>
<dbReference type="SUPFAM" id="SSF52080">
    <property type="entry name" value="Ribosomal proteins L15p and L18e"/>
    <property type="match status" value="1"/>
</dbReference>
<dbReference type="InterPro" id="IPR005749">
    <property type="entry name" value="Ribosomal_uL15_bac-type"/>
</dbReference>
<evidence type="ECO:0000256" key="1">
    <source>
        <dbReference type="ARBA" id="ARBA00007320"/>
    </source>
</evidence>
<dbReference type="GO" id="GO:0006412">
    <property type="term" value="P:translation"/>
    <property type="evidence" value="ECO:0007669"/>
    <property type="project" value="InterPro"/>
</dbReference>
<evidence type="ECO:0000313" key="6">
    <source>
        <dbReference type="EMBL" id="CDI81819.1"/>
    </source>
</evidence>
<feature type="coiled-coil region" evidence="4">
    <location>
        <begin position="298"/>
        <end position="332"/>
    </location>
</feature>
<reference evidence="6" key="1">
    <citation type="submission" date="2013-10" db="EMBL/GenBank/DDBJ databases">
        <title>Genomic analysis of the causative agents of coccidiosis in chickens.</title>
        <authorList>
            <person name="Reid A.J."/>
            <person name="Blake D."/>
            <person name="Billington K."/>
            <person name="Browne H."/>
            <person name="Dunn M."/>
            <person name="Hung S."/>
            <person name="Kawahara F."/>
            <person name="Miranda-Saavedra D."/>
            <person name="Mourier T."/>
            <person name="Nagra H."/>
            <person name="Otto T.D."/>
            <person name="Rawlings N."/>
            <person name="Sanchez A."/>
            <person name="Sanders M."/>
            <person name="Subramaniam C."/>
            <person name="Tay Y."/>
            <person name="Dear P."/>
            <person name="Doerig C."/>
            <person name="Gruber A."/>
            <person name="Parkinson J."/>
            <person name="Shirley M."/>
            <person name="Wan K.L."/>
            <person name="Berriman M."/>
            <person name="Tomley F."/>
            <person name="Pain A."/>
        </authorList>
    </citation>
    <scope>NUCLEOTIDE SEQUENCE</scope>
    <source>
        <strain evidence="6">Houghton</strain>
    </source>
</reference>
<keyword evidence="4" id="KW-0175">Coiled coil</keyword>
<keyword evidence="3" id="KW-0687">Ribonucleoprotein</keyword>
<dbReference type="Proteomes" id="UP000018050">
    <property type="component" value="Unassembled WGS sequence"/>
</dbReference>
<protein>
    <submittedName>
        <fullName evidence="6">Ribosomal protein L15, putative</fullName>
    </submittedName>
</protein>
<dbReference type="GO" id="GO:0005762">
    <property type="term" value="C:mitochondrial large ribosomal subunit"/>
    <property type="evidence" value="ECO:0007669"/>
    <property type="project" value="TreeGrafter"/>
</dbReference>
<reference evidence="6" key="2">
    <citation type="submission" date="2013-10" db="EMBL/GenBank/DDBJ databases">
        <authorList>
            <person name="Aslett M."/>
        </authorList>
    </citation>
    <scope>NUCLEOTIDE SEQUENCE</scope>
    <source>
        <strain evidence="6">Houghton</strain>
    </source>
</reference>
<evidence type="ECO:0000256" key="2">
    <source>
        <dbReference type="ARBA" id="ARBA00022980"/>
    </source>
</evidence>
<sequence>FEGGQMPLFRRLPKFVGRQLGPGHQKKYRLSPFQLLPLHKLNACKEGDTVCWETLQQKGVFLGKYKRDCPVKASNDARAAAAAAAAAAVAAVVVVVVGPPLSRKRLAPYGDGELRVRGLQVKAHAFTRAAARAIIRLGGRCLVLQPKTHDRVVAEFNPDYPTTNNLAAAAAAGDLPAAADPAATAGVPAAAAGTAAAETAAEAGEGAVPADAAASTAAVVAATTAADTAAAAAATAAAGVGNEEKGDNEAQVYRLQRAAGLSLTQILWLQRRAVYLQLQRMQQRLAECSSKLLRSPHKKKYERRQQNLEARVSKLQQTLAQVKEDIQKATATKLIPSDPPQQQQQQQQQEQQEWDPPLPVLSRIPRRIVHAGRLPKKQQNFLRWSRYIARQSEETATDKPES</sequence>
<evidence type="ECO:0000256" key="5">
    <source>
        <dbReference type="SAM" id="MobiDB-lite"/>
    </source>
</evidence>
<evidence type="ECO:0000256" key="4">
    <source>
        <dbReference type="SAM" id="Coils"/>
    </source>
</evidence>
<dbReference type="PANTHER" id="PTHR12934:SF11">
    <property type="entry name" value="LARGE RIBOSOMAL SUBUNIT PROTEIN UL15M"/>
    <property type="match status" value="1"/>
</dbReference>
<evidence type="ECO:0000256" key="3">
    <source>
        <dbReference type="ARBA" id="ARBA00023274"/>
    </source>
</evidence>
<dbReference type="OrthoDB" id="348195at2759"/>
<feature type="non-terminal residue" evidence="6">
    <location>
        <position position="1"/>
    </location>
</feature>
<dbReference type="EMBL" id="HG671825">
    <property type="protein sequence ID" value="CDI81819.1"/>
    <property type="molecule type" value="Genomic_DNA"/>
</dbReference>
<organism evidence="6 7">
    <name type="scientific">Eimeria acervulina</name>
    <name type="common">Coccidian parasite</name>
    <dbReference type="NCBI Taxonomy" id="5801"/>
    <lineage>
        <taxon>Eukaryota</taxon>
        <taxon>Sar</taxon>
        <taxon>Alveolata</taxon>
        <taxon>Apicomplexa</taxon>
        <taxon>Conoidasida</taxon>
        <taxon>Coccidia</taxon>
        <taxon>Eucoccidiorida</taxon>
        <taxon>Eimeriorina</taxon>
        <taxon>Eimeriidae</taxon>
        <taxon>Eimeria</taxon>
    </lineage>
</organism>
<dbReference type="InterPro" id="IPR036227">
    <property type="entry name" value="Ribosomal_uL15/eL18_sf"/>
</dbReference>
<accession>U6GTA2</accession>
<dbReference type="RefSeq" id="XP_013248594.1">
    <property type="nucleotide sequence ID" value="XM_013393140.1"/>
</dbReference>